<dbReference type="PANTHER" id="PTHR22909">
    <property type="entry name" value="GOLGI INTEGRAL MEMBRANE PROTEIN 4"/>
    <property type="match status" value="1"/>
</dbReference>
<dbReference type="OMA" id="ETHNQRY"/>
<feature type="region of interest" description="Disordered" evidence="2">
    <location>
        <begin position="207"/>
        <end position="243"/>
    </location>
</feature>
<evidence type="ECO:0000313" key="3">
    <source>
        <dbReference type="EMBL" id="GCC29050.1"/>
    </source>
</evidence>
<proteinExistence type="predicted"/>
<dbReference type="EMBL" id="BEZZ01000232">
    <property type="protein sequence ID" value="GCC29050.1"/>
    <property type="molecule type" value="Genomic_DNA"/>
</dbReference>
<feature type="region of interest" description="Disordered" evidence="2">
    <location>
        <begin position="404"/>
        <end position="512"/>
    </location>
</feature>
<dbReference type="OrthoDB" id="6288648at2759"/>
<keyword evidence="1" id="KW-0175">Coiled coil</keyword>
<protein>
    <recommendedName>
        <fullName evidence="5">Golgi integral membrane protein 4</fullName>
    </recommendedName>
</protein>
<dbReference type="Proteomes" id="UP000287033">
    <property type="component" value="Unassembled WGS sequence"/>
</dbReference>
<feature type="region of interest" description="Disordered" evidence="2">
    <location>
        <begin position="349"/>
        <end position="378"/>
    </location>
</feature>
<sequence>MLQTGFCVLVALCFGFGFYTYIHLKENVRGAELLAQKYKQQHESVSAQLQVVYEHRSRLERSLQKERGEHKKTKEDFLVYKLEAQESLNKEKQDAMNRYGALSSQHKILKNQHDEIKKQLLDLQLQHNSLRLEHRKAAETHNQRYLQLHQQKDLEIGTLQDAINKLKHESKQLRRAHQDMHEQLAKAQGQVEEYRQLKEALHAMPSFKNLGLNPGTLQKQNQARQEHPRGPDRNQSQVTEQKEQWLRDRLVSMGEQMLTSQHDGGREAKETVVKDQLKELPQGHAGFRNVPAWDSNSLQIEGANRVLRFTRTVNSLQPDRQNTKVTANGVDQTHHVEQDHIFLEGEPAAGNQQHLPTNEQESENHLISRPGKSDTADQNDAEKLLMHTMTSRNKMIAQEPLIPDIDQDPAQDPNNQGEDEFEEAELERPDFAGKVPGLKEQQLLIKSIPRGVHVASKEGDEAVDEYQEDVETENEDNGGEMEDDHEDPELIHQEANEEDAGVPDDEANKEEY</sequence>
<name>A0A401SFD0_CHIPU</name>
<feature type="coiled-coil region" evidence="1">
    <location>
        <begin position="106"/>
        <end position="204"/>
    </location>
</feature>
<feature type="compositionally biased region" description="Acidic residues" evidence="2">
    <location>
        <begin position="496"/>
        <end position="512"/>
    </location>
</feature>
<dbReference type="GO" id="GO:0000139">
    <property type="term" value="C:Golgi membrane"/>
    <property type="evidence" value="ECO:0007669"/>
    <property type="project" value="InterPro"/>
</dbReference>
<feature type="compositionally biased region" description="Polar residues" evidence="2">
    <location>
        <begin position="350"/>
        <end position="359"/>
    </location>
</feature>
<evidence type="ECO:0000313" key="4">
    <source>
        <dbReference type="Proteomes" id="UP000287033"/>
    </source>
</evidence>
<dbReference type="AlphaFoldDB" id="A0A401SFD0"/>
<reference evidence="3 4" key="1">
    <citation type="journal article" date="2018" name="Nat. Ecol. Evol.">
        <title>Shark genomes provide insights into elasmobranch evolution and the origin of vertebrates.</title>
        <authorList>
            <person name="Hara Y"/>
            <person name="Yamaguchi K"/>
            <person name="Onimaru K"/>
            <person name="Kadota M"/>
            <person name="Koyanagi M"/>
            <person name="Keeley SD"/>
            <person name="Tatsumi K"/>
            <person name="Tanaka K"/>
            <person name="Motone F"/>
            <person name="Kageyama Y"/>
            <person name="Nozu R"/>
            <person name="Adachi N"/>
            <person name="Nishimura O"/>
            <person name="Nakagawa R"/>
            <person name="Tanegashima C"/>
            <person name="Kiyatake I"/>
            <person name="Matsumoto R"/>
            <person name="Murakumo K"/>
            <person name="Nishida K"/>
            <person name="Terakita A"/>
            <person name="Kuratani S"/>
            <person name="Sato K"/>
            <person name="Hyodo S Kuraku.S."/>
        </authorList>
    </citation>
    <scope>NUCLEOTIDE SEQUENCE [LARGE SCALE GENOMIC DNA]</scope>
</reference>
<organism evidence="3 4">
    <name type="scientific">Chiloscyllium punctatum</name>
    <name type="common">Brownbanded bambooshark</name>
    <name type="synonym">Hemiscyllium punctatum</name>
    <dbReference type="NCBI Taxonomy" id="137246"/>
    <lineage>
        <taxon>Eukaryota</taxon>
        <taxon>Metazoa</taxon>
        <taxon>Chordata</taxon>
        <taxon>Craniata</taxon>
        <taxon>Vertebrata</taxon>
        <taxon>Chondrichthyes</taxon>
        <taxon>Elasmobranchii</taxon>
        <taxon>Galeomorphii</taxon>
        <taxon>Galeoidea</taxon>
        <taxon>Orectolobiformes</taxon>
        <taxon>Hemiscylliidae</taxon>
        <taxon>Chiloscyllium</taxon>
    </lineage>
</organism>
<dbReference type="PANTHER" id="PTHR22909:SF23">
    <property type="entry name" value="GOLGI INTEGRAL MEMBRANE PROTEIN 4-LIKE"/>
    <property type="match status" value="1"/>
</dbReference>
<evidence type="ECO:0008006" key="5">
    <source>
        <dbReference type="Google" id="ProtNLM"/>
    </source>
</evidence>
<evidence type="ECO:0000256" key="1">
    <source>
        <dbReference type="SAM" id="Coils"/>
    </source>
</evidence>
<feature type="compositionally biased region" description="Basic and acidic residues" evidence="2">
    <location>
        <begin position="362"/>
        <end position="378"/>
    </location>
</feature>
<gene>
    <name evidence="3" type="ORF">chiPu_0007487</name>
</gene>
<dbReference type="InterPro" id="IPR042336">
    <property type="entry name" value="GOLIM4"/>
</dbReference>
<keyword evidence="4" id="KW-1185">Reference proteome</keyword>
<accession>A0A401SFD0</accession>
<feature type="compositionally biased region" description="Acidic residues" evidence="2">
    <location>
        <begin position="461"/>
        <end position="487"/>
    </location>
</feature>
<feature type="compositionally biased region" description="Low complexity" evidence="2">
    <location>
        <begin position="404"/>
        <end position="413"/>
    </location>
</feature>
<evidence type="ECO:0000256" key="2">
    <source>
        <dbReference type="SAM" id="MobiDB-lite"/>
    </source>
</evidence>
<comment type="caution">
    <text evidence="3">The sequence shown here is derived from an EMBL/GenBank/DDBJ whole genome shotgun (WGS) entry which is preliminary data.</text>
</comment>